<dbReference type="EMBL" id="KX147096">
    <property type="protein sequence ID" value="ANM47143.1"/>
    <property type="molecule type" value="Genomic_DNA"/>
</dbReference>
<dbReference type="RefSeq" id="YP_009615944.1">
    <property type="nucleotide sequence ID" value="NC_042047.1"/>
</dbReference>
<dbReference type="OrthoDB" id="28444at10239"/>
<evidence type="ECO:0000313" key="1">
    <source>
        <dbReference type="EMBL" id="ANM47143.1"/>
    </source>
</evidence>
<protein>
    <submittedName>
        <fullName evidence="2">Uncharacterized protein</fullName>
    </submittedName>
</protein>
<sequence length="86" mass="10027">MGTRMKVLPENDSKYIYETLLELGVNGSGLGRLLDCSNVIVFWNKGYRRIPKAFRRAILMLKFINKKGLMSEFLRYAHEEENRDGN</sequence>
<keyword evidence="4" id="KW-1185">Reference proteome</keyword>
<evidence type="ECO:0000313" key="3">
    <source>
        <dbReference type="Proteomes" id="UP000230444"/>
    </source>
</evidence>
<reference evidence="1 4" key="2">
    <citation type="journal article" date="2017" name="Arch. Virol.">
        <title>First complete genome sequence of a virulent bacteriophage infecting the opportunistic pathogen Serratia rubidaea.</title>
        <authorList>
            <person name="Xing S."/>
            <person name="Ma T."/>
            <person name="Zhang X."/>
            <person name="Huang Y."/>
            <person name="Mi Z."/>
            <person name="Sun Q."/>
            <person name="An X."/>
            <person name="Fan H."/>
            <person name="Wu S."/>
            <person name="Wei L."/>
            <person name="Tong Y."/>
        </authorList>
    </citation>
    <scope>NUCLEOTIDE SEQUENCE [LARGE SCALE GENOMIC DNA]</scope>
</reference>
<accession>A0A1J0MFS4</accession>
<dbReference type="GeneID" id="40092425"/>
<proteinExistence type="predicted"/>
<name>A0A1J0MFS4_9CAUD</name>
<evidence type="ECO:0000313" key="2">
    <source>
        <dbReference type="EMBL" id="APD20051.1"/>
    </source>
</evidence>
<evidence type="ECO:0000313" key="4">
    <source>
        <dbReference type="Proteomes" id="UP000231470"/>
    </source>
</evidence>
<organism evidence="2 3">
    <name type="scientific">Serratia phage vB_Sru_IME250</name>
    <dbReference type="NCBI Taxonomy" id="1852640"/>
    <lineage>
        <taxon>Viruses</taxon>
        <taxon>Duplodnaviria</taxon>
        <taxon>Heunggongvirae</taxon>
        <taxon>Uroviricota</taxon>
        <taxon>Caudoviricetes</taxon>
        <taxon>Pantevenvirales</taxon>
        <taxon>Ackermannviridae</taxon>
        <taxon>Taipeivirus</taxon>
        <taxon>Taipeivirus IME250</taxon>
    </lineage>
</organism>
<dbReference type="KEGG" id="vg:40092425"/>
<reference evidence="2 3" key="1">
    <citation type="submission" date="2016-11" db="EMBL/GenBank/DDBJ databases">
        <title>Complete genome of the first virulent bacteriophage infecting the opportunist pathogen Serratia rubidaea.</title>
        <authorList>
            <person name="Xing S."/>
            <person name="Ma T."/>
            <person name="Zhang X."/>
            <person name="Huang Y."/>
            <person name="Mi Z."/>
            <person name="Sun Q."/>
            <person name="An X."/>
            <person name="Fan H."/>
            <person name="Wu S."/>
            <person name="Lin W."/>
            <person name="Tong Y."/>
        </authorList>
    </citation>
    <scope>NUCLEOTIDE SEQUENCE [LARGE SCALE GENOMIC DNA]</scope>
</reference>
<dbReference type="EMBL" id="KY073123">
    <property type="protein sequence ID" value="APD20051.1"/>
    <property type="molecule type" value="Genomic_DNA"/>
</dbReference>
<dbReference type="Proteomes" id="UP000230444">
    <property type="component" value="Segment"/>
</dbReference>
<dbReference type="Proteomes" id="UP000231470">
    <property type="component" value="Segment"/>
</dbReference>